<keyword evidence="2 3" id="KW-0807">Transducer</keyword>
<dbReference type="PANTHER" id="PTHR32089:SF112">
    <property type="entry name" value="LYSOZYME-LIKE PROTEIN-RELATED"/>
    <property type="match status" value="1"/>
</dbReference>
<comment type="subcellular location">
    <subcellularLocation>
        <location evidence="1">Membrane</location>
    </subcellularLocation>
</comment>
<accession>A0ABY7VBE2</accession>
<dbReference type="Gene3D" id="1.10.287.950">
    <property type="entry name" value="Methyl-accepting chemotaxis protein"/>
    <property type="match status" value="1"/>
</dbReference>
<evidence type="ECO:0000256" key="2">
    <source>
        <dbReference type="ARBA" id="ARBA00023224"/>
    </source>
</evidence>
<evidence type="ECO:0000313" key="8">
    <source>
        <dbReference type="Proteomes" id="UP001215231"/>
    </source>
</evidence>
<dbReference type="SMART" id="SM01358">
    <property type="entry name" value="HBM"/>
    <property type="match status" value="1"/>
</dbReference>
<name>A0ABY7VBE2_9GAMM</name>
<gene>
    <name evidence="7" type="ORF">H3N35_22415</name>
</gene>
<dbReference type="PROSITE" id="PS50111">
    <property type="entry name" value="CHEMOTAXIS_TRANSDUC_2"/>
    <property type="match status" value="1"/>
</dbReference>
<reference evidence="7 8" key="1">
    <citation type="journal article" date="2022" name="Mar. Drugs">
        <title>Bioassay-Guided Fractionation Leads to the Detection of Cholic Acid Generated by the Rare Thalassomonas sp.</title>
        <authorList>
            <person name="Pheiffer F."/>
            <person name="Schneider Y.K."/>
            <person name="Hansen E.H."/>
            <person name="Andersen J.H."/>
            <person name="Isaksson J."/>
            <person name="Busche T."/>
            <person name="R C."/>
            <person name="Kalinowski J."/>
            <person name="Zyl L.V."/>
            <person name="Trindade M."/>
        </authorList>
    </citation>
    <scope>NUCLEOTIDE SEQUENCE [LARGE SCALE GENOMIC DNA]</scope>
    <source>
        <strain evidence="7 8">A5K-61T</strain>
    </source>
</reference>
<dbReference type="SUPFAM" id="SSF58104">
    <property type="entry name" value="Methyl-accepting chemotaxis protein (MCP) signaling domain"/>
    <property type="match status" value="1"/>
</dbReference>
<dbReference type="PANTHER" id="PTHR32089">
    <property type="entry name" value="METHYL-ACCEPTING CHEMOTAXIS PROTEIN MCPB"/>
    <property type="match status" value="1"/>
</dbReference>
<keyword evidence="5" id="KW-0812">Transmembrane</keyword>
<dbReference type="InterPro" id="IPR032255">
    <property type="entry name" value="HBM"/>
</dbReference>
<protein>
    <submittedName>
        <fullName evidence="7">Methyl-accepting chemotaxis protein</fullName>
    </submittedName>
</protein>
<evidence type="ECO:0000256" key="1">
    <source>
        <dbReference type="ARBA" id="ARBA00004370"/>
    </source>
</evidence>
<dbReference type="RefSeq" id="WP_274051033.1">
    <property type="nucleotide sequence ID" value="NZ_CP059693.1"/>
</dbReference>
<dbReference type="SMART" id="SM00283">
    <property type="entry name" value="MA"/>
    <property type="match status" value="1"/>
</dbReference>
<keyword evidence="4" id="KW-0175">Coiled coil</keyword>
<sequence>MSLPILNRIANLTIKRKLHLLFFLILASILILGLTGQYFQHKISTLAKIKSQVQDLQLLQLQLRRNEKDFLMRFDAKYPKRFTGNYQTLTADLSRLSEQLSREAIRYDTEKFRQLMQSYQDHFSTLVQAHFKKGIAKNKGLYGELRAKSHELEQRFIDNKHQQNYLTLLKIRRNEKDYMMRLELKYADQHTQLSGQLRQALGNDNHSLLLLDNYSQLFSAFSDLTTKIGLDENSGLRGELRQSVHLAEQELKTLSATVIEASLAKTTSSYLNAIILFILIALVLATAIYYMIRTILTPINYFIEDINTIKTSKEMSLRARKIRDDEIGGFVDVFNDFMNFTNKVLQQVKQLSNVTFDVQNNAEKICGHLSQQMGQSEMVASAATQLEASANEIAVNTSDTAESVANANEFVKQGQEKLKQASEMISQLSDQLVHSDQQINTLNEKSSGISDVIEVIRSIAEQTNLLALNAAIEAARAGEQGRGFSVVADEVRMLANRTQESTEQISQIISELQQFTQLIVTDTQSCKQAGLNSLESIDSTSDILGQVVEKMHQVNQKSASIATAVEQQTQVMHEVSQSIVQIKDFTEQVSTHSKSNLLSCKDVNEQTRGLLSLSAH</sequence>
<dbReference type="CDD" id="cd11386">
    <property type="entry name" value="MCP_signal"/>
    <property type="match status" value="1"/>
</dbReference>
<proteinExistence type="predicted"/>
<dbReference type="Proteomes" id="UP001215231">
    <property type="component" value="Chromosome"/>
</dbReference>
<dbReference type="EMBL" id="CP059693">
    <property type="protein sequence ID" value="WDE10967.1"/>
    <property type="molecule type" value="Genomic_DNA"/>
</dbReference>
<organism evidence="7 8">
    <name type="scientific">Thalassomonas haliotis</name>
    <dbReference type="NCBI Taxonomy" id="485448"/>
    <lineage>
        <taxon>Bacteria</taxon>
        <taxon>Pseudomonadati</taxon>
        <taxon>Pseudomonadota</taxon>
        <taxon>Gammaproteobacteria</taxon>
        <taxon>Alteromonadales</taxon>
        <taxon>Colwelliaceae</taxon>
        <taxon>Thalassomonas</taxon>
    </lineage>
</organism>
<evidence type="ECO:0000256" key="3">
    <source>
        <dbReference type="PROSITE-ProRule" id="PRU00284"/>
    </source>
</evidence>
<keyword evidence="5" id="KW-0472">Membrane</keyword>
<feature type="domain" description="Methyl-accepting transducer" evidence="6">
    <location>
        <begin position="347"/>
        <end position="583"/>
    </location>
</feature>
<keyword evidence="5" id="KW-1133">Transmembrane helix</keyword>
<evidence type="ECO:0000256" key="4">
    <source>
        <dbReference type="SAM" id="Coils"/>
    </source>
</evidence>
<evidence type="ECO:0000313" key="7">
    <source>
        <dbReference type="EMBL" id="WDE10967.1"/>
    </source>
</evidence>
<evidence type="ECO:0000256" key="5">
    <source>
        <dbReference type="SAM" id="Phobius"/>
    </source>
</evidence>
<keyword evidence="8" id="KW-1185">Reference proteome</keyword>
<evidence type="ECO:0000259" key="6">
    <source>
        <dbReference type="PROSITE" id="PS50111"/>
    </source>
</evidence>
<dbReference type="InterPro" id="IPR004089">
    <property type="entry name" value="MCPsignal_dom"/>
</dbReference>
<feature type="coiled-coil region" evidence="4">
    <location>
        <begin position="411"/>
        <end position="445"/>
    </location>
</feature>
<feature type="transmembrane region" description="Helical" evidence="5">
    <location>
        <begin position="20"/>
        <end position="39"/>
    </location>
</feature>
<dbReference type="Pfam" id="PF00015">
    <property type="entry name" value="MCPsignal"/>
    <property type="match status" value="1"/>
</dbReference>
<feature type="transmembrane region" description="Helical" evidence="5">
    <location>
        <begin position="270"/>
        <end position="292"/>
    </location>
</feature>